<evidence type="ECO:0000313" key="1">
    <source>
        <dbReference type="EMBL" id="PNX84155.1"/>
    </source>
</evidence>
<organism evidence="1 2">
    <name type="scientific">Trifolium pratense</name>
    <name type="common">Red clover</name>
    <dbReference type="NCBI Taxonomy" id="57577"/>
    <lineage>
        <taxon>Eukaryota</taxon>
        <taxon>Viridiplantae</taxon>
        <taxon>Streptophyta</taxon>
        <taxon>Embryophyta</taxon>
        <taxon>Tracheophyta</taxon>
        <taxon>Spermatophyta</taxon>
        <taxon>Magnoliopsida</taxon>
        <taxon>eudicotyledons</taxon>
        <taxon>Gunneridae</taxon>
        <taxon>Pentapetalae</taxon>
        <taxon>rosids</taxon>
        <taxon>fabids</taxon>
        <taxon>Fabales</taxon>
        <taxon>Fabaceae</taxon>
        <taxon>Papilionoideae</taxon>
        <taxon>50 kb inversion clade</taxon>
        <taxon>NPAAA clade</taxon>
        <taxon>Hologalegina</taxon>
        <taxon>IRL clade</taxon>
        <taxon>Trifolieae</taxon>
        <taxon>Trifolium</taxon>
    </lineage>
</organism>
<dbReference type="AlphaFoldDB" id="A0A2K3M037"/>
<gene>
    <name evidence="1" type="ORF">L195_g040209</name>
</gene>
<dbReference type="Proteomes" id="UP000236291">
    <property type="component" value="Unassembled WGS sequence"/>
</dbReference>
<reference evidence="1 2" key="1">
    <citation type="journal article" date="2014" name="Am. J. Bot.">
        <title>Genome assembly and annotation for red clover (Trifolium pratense; Fabaceae).</title>
        <authorList>
            <person name="Istvanek J."/>
            <person name="Jaros M."/>
            <person name="Krenek A."/>
            <person name="Repkova J."/>
        </authorList>
    </citation>
    <scope>NUCLEOTIDE SEQUENCE [LARGE SCALE GENOMIC DNA]</scope>
    <source>
        <strain evidence="2">cv. Tatra</strain>
        <tissue evidence="1">Young leaves</tissue>
    </source>
</reference>
<reference evidence="1 2" key="2">
    <citation type="journal article" date="2017" name="Front. Plant Sci.">
        <title>Gene Classification and Mining of Molecular Markers Useful in Red Clover (Trifolium pratense) Breeding.</title>
        <authorList>
            <person name="Istvanek J."/>
            <person name="Dluhosova J."/>
            <person name="Dluhos P."/>
            <person name="Patkova L."/>
            <person name="Nedelnik J."/>
            <person name="Repkova J."/>
        </authorList>
    </citation>
    <scope>NUCLEOTIDE SEQUENCE [LARGE SCALE GENOMIC DNA]</scope>
    <source>
        <strain evidence="2">cv. Tatra</strain>
        <tissue evidence="1">Young leaves</tissue>
    </source>
</reference>
<name>A0A2K3M037_TRIPR</name>
<dbReference type="EMBL" id="ASHM01045707">
    <property type="protein sequence ID" value="PNX84155.1"/>
    <property type="molecule type" value="Genomic_DNA"/>
</dbReference>
<protein>
    <submittedName>
        <fullName evidence="1">Uncharacterized protein</fullName>
    </submittedName>
</protein>
<sequence>MHPFTSPTKSCSNHTRANLQEKAALHKEDLLGANFFIRIASNICSSMIPPRLNNEQLFALV</sequence>
<comment type="caution">
    <text evidence="1">The sequence shown here is derived from an EMBL/GenBank/DDBJ whole genome shotgun (WGS) entry which is preliminary data.</text>
</comment>
<accession>A0A2K3M037</accession>
<evidence type="ECO:0000313" key="2">
    <source>
        <dbReference type="Proteomes" id="UP000236291"/>
    </source>
</evidence>
<proteinExistence type="predicted"/>